<keyword evidence="4" id="KW-1185">Reference proteome</keyword>
<evidence type="ECO:0000313" key="3">
    <source>
        <dbReference type="EMBL" id="MCK2212563.1"/>
    </source>
</evidence>
<organism evidence="3 4">
    <name type="scientific">Actinomadura luzonensis</name>
    <dbReference type="NCBI Taxonomy" id="2805427"/>
    <lineage>
        <taxon>Bacteria</taxon>
        <taxon>Bacillati</taxon>
        <taxon>Actinomycetota</taxon>
        <taxon>Actinomycetes</taxon>
        <taxon>Streptosporangiales</taxon>
        <taxon>Thermomonosporaceae</taxon>
        <taxon>Actinomadura</taxon>
    </lineage>
</organism>
<feature type="chain" id="PRO_5045759076" description="Lipoprotein" evidence="2">
    <location>
        <begin position="23"/>
        <end position="178"/>
    </location>
</feature>
<feature type="region of interest" description="Disordered" evidence="1">
    <location>
        <begin position="43"/>
        <end position="66"/>
    </location>
</feature>
<dbReference type="EMBL" id="JAKRKC020000001">
    <property type="protein sequence ID" value="MCK2212563.1"/>
    <property type="molecule type" value="Genomic_DNA"/>
</dbReference>
<evidence type="ECO:0000256" key="2">
    <source>
        <dbReference type="SAM" id="SignalP"/>
    </source>
</evidence>
<feature type="signal peptide" evidence="2">
    <location>
        <begin position="1"/>
        <end position="22"/>
    </location>
</feature>
<dbReference type="RefSeq" id="WP_242379809.1">
    <property type="nucleotide sequence ID" value="NZ_JAKRKC020000001.1"/>
</dbReference>
<evidence type="ECO:0008006" key="5">
    <source>
        <dbReference type="Google" id="ProtNLM"/>
    </source>
</evidence>
<keyword evidence="2" id="KW-0732">Signal</keyword>
<accession>A0ABT0FKU2</accession>
<name>A0ABT0FKU2_9ACTN</name>
<comment type="caution">
    <text evidence="3">The sequence shown here is derived from an EMBL/GenBank/DDBJ whole genome shotgun (WGS) entry which is preliminary data.</text>
</comment>
<dbReference type="PROSITE" id="PS51257">
    <property type="entry name" value="PROKAR_LIPOPROTEIN"/>
    <property type="match status" value="1"/>
</dbReference>
<proteinExistence type="predicted"/>
<dbReference type="Proteomes" id="UP001317259">
    <property type="component" value="Unassembled WGS sequence"/>
</dbReference>
<evidence type="ECO:0000256" key="1">
    <source>
        <dbReference type="SAM" id="MobiDB-lite"/>
    </source>
</evidence>
<protein>
    <recommendedName>
        <fullName evidence="5">Lipoprotein</fullName>
    </recommendedName>
</protein>
<sequence length="178" mass="18956">MRTRRYAATTALLCVAAVTACAAGHGLPTLDEATRRLTTDADRLLGTPGLRPGGLHRSGPQQIEDTTCVPGEVRGFLQVEAERVDASSGLQEELQAMGYDKVADDLDLRDDTQDVSVLRNPETWLTFELTVVHGERPGVRLVGKTTCYAATGRPASPDHDQGVDNASVGASREARTAG</sequence>
<evidence type="ECO:0000313" key="4">
    <source>
        <dbReference type="Proteomes" id="UP001317259"/>
    </source>
</evidence>
<feature type="compositionally biased region" description="Low complexity" evidence="1">
    <location>
        <begin position="44"/>
        <end position="55"/>
    </location>
</feature>
<feature type="region of interest" description="Disordered" evidence="1">
    <location>
        <begin position="152"/>
        <end position="178"/>
    </location>
</feature>
<reference evidence="3 4" key="1">
    <citation type="submission" date="2022-04" db="EMBL/GenBank/DDBJ databases">
        <title>Genome draft of Actinomadura sp. ATCC 31491.</title>
        <authorList>
            <person name="Shi X."/>
            <person name="Du Y."/>
        </authorList>
    </citation>
    <scope>NUCLEOTIDE SEQUENCE [LARGE SCALE GENOMIC DNA]</scope>
    <source>
        <strain evidence="3 4">ATCC 31491</strain>
    </source>
</reference>
<gene>
    <name evidence="3" type="ORF">MF672_001920</name>
</gene>